<proteinExistence type="predicted"/>
<name>A0A0F9DT08_9ZZZZ</name>
<evidence type="ECO:0000313" key="1">
    <source>
        <dbReference type="EMBL" id="KKL15038.1"/>
    </source>
</evidence>
<gene>
    <name evidence="1" type="ORF">LCGC14_2509660</name>
</gene>
<sequence>MEITRRYRVNVGTSVKGIKSYDCTVEITTTDDVESHADELLQKLSLEESDVLVKELDKRYPPQE</sequence>
<reference evidence="1" key="1">
    <citation type="journal article" date="2015" name="Nature">
        <title>Complex archaea that bridge the gap between prokaryotes and eukaryotes.</title>
        <authorList>
            <person name="Spang A."/>
            <person name="Saw J.H."/>
            <person name="Jorgensen S.L."/>
            <person name="Zaremba-Niedzwiedzka K."/>
            <person name="Martijn J."/>
            <person name="Lind A.E."/>
            <person name="van Eijk R."/>
            <person name="Schleper C."/>
            <person name="Guy L."/>
            <person name="Ettema T.J."/>
        </authorList>
    </citation>
    <scope>NUCLEOTIDE SEQUENCE</scope>
</reference>
<dbReference type="AlphaFoldDB" id="A0A0F9DT08"/>
<accession>A0A0F9DT08</accession>
<protein>
    <submittedName>
        <fullName evidence="1">Uncharacterized protein</fullName>
    </submittedName>
</protein>
<comment type="caution">
    <text evidence="1">The sequence shown here is derived from an EMBL/GenBank/DDBJ whole genome shotgun (WGS) entry which is preliminary data.</text>
</comment>
<dbReference type="EMBL" id="LAZR01040221">
    <property type="protein sequence ID" value="KKL15038.1"/>
    <property type="molecule type" value="Genomic_DNA"/>
</dbReference>
<organism evidence="1">
    <name type="scientific">marine sediment metagenome</name>
    <dbReference type="NCBI Taxonomy" id="412755"/>
    <lineage>
        <taxon>unclassified sequences</taxon>
        <taxon>metagenomes</taxon>
        <taxon>ecological metagenomes</taxon>
    </lineage>
</organism>